<dbReference type="Proteomes" id="UP000007801">
    <property type="component" value="Unassembled WGS sequence"/>
</dbReference>
<sequence length="349" mass="38683">MEVFSEDMRSVHKFGFFHKRSELMIMLPQVPKLRDIFELFAVKVNARAQAKVEGTPAEAGIGAETVAGSAGTASVAGEADVEAKAKEEVNAEVKAEEGTAIGAGTEEQSGSVTVLGGAPTIDLSDVAECLRTMGLFPSEKWLSDRVVEQLRRREALGPLGAHVARRASFELVLTLYCQLATLNDELTADEVLVALRSCDRQRSGVLSYSELRHMLTTVGERLEEAEVFSLLHTVSDISGNVHYEHLVKKMFAKDGQTEETVHQARLYLQAIGRNAIDMDMAKRDEFIDALREADPSNTGYIDQSILLSVLNRSEEHFTSEELQILTRGMEDEGHPGINYRRFLRFIMHE</sequence>
<dbReference type="Gene3D" id="1.10.238.10">
    <property type="entry name" value="EF-hand"/>
    <property type="match status" value="2"/>
</dbReference>
<dbReference type="InParanoid" id="B3MRH9"/>
<dbReference type="PANTHER" id="PTHR23048:SF49">
    <property type="entry name" value="FI08416P-RELATED"/>
    <property type="match status" value="1"/>
</dbReference>
<dbReference type="PROSITE" id="PS50222">
    <property type="entry name" value="EF_HAND_2"/>
    <property type="match status" value="1"/>
</dbReference>
<dbReference type="STRING" id="7217.B3MRH9"/>
<dbReference type="OrthoDB" id="7859857at2759"/>
<dbReference type="GeneID" id="6503973"/>
<keyword evidence="3" id="KW-1185">Reference proteome</keyword>
<evidence type="ECO:0000259" key="1">
    <source>
        <dbReference type="PROSITE" id="PS50222"/>
    </source>
</evidence>
<dbReference type="InterPro" id="IPR011992">
    <property type="entry name" value="EF-hand-dom_pair"/>
</dbReference>
<name>B3MRH9_DROAN</name>
<dbReference type="InterPro" id="IPR050230">
    <property type="entry name" value="CALM/Myosin/TropC-like"/>
</dbReference>
<dbReference type="GO" id="GO:0032036">
    <property type="term" value="F:myosin heavy chain binding"/>
    <property type="evidence" value="ECO:0007669"/>
    <property type="project" value="TreeGrafter"/>
</dbReference>
<reference evidence="2 3" key="1">
    <citation type="journal article" date="2007" name="Nature">
        <title>Evolution of genes and genomes on the Drosophila phylogeny.</title>
        <authorList>
            <consortium name="Drosophila 12 Genomes Consortium"/>
            <person name="Clark A.G."/>
            <person name="Eisen M.B."/>
            <person name="Smith D.R."/>
            <person name="Bergman C.M."/>
            <person name="Oliver B."/>
            <person name="Markow T.A."/>
            <person name="Kaufman T.C."/>
            <person name="Kellis M."/>
            <person name="Gelbart W."/>
            <person name="Iyer V.N."/>
            <person name="Pollard D.A."/>
            <person name="Sackton T.B."/>
            <person name="Larracuente A.M."/>
            <person name="Singh N.D."/>
            <person name="Abad J.P."/>
            <person name="Abt D.N."/>
            <person name="Adryan B."/>
            <person name="Aguade M."/>
            <person name="Akashi H."/>
            <person name="Anderson W.W."/>
            <person name="Aquadro C.F."/>
            <person name="Ardell D.H."/>
            <person name="Arguello R."/>
            <person name="Artieri C.G."/>
            <person name="Barbash D.A."/>
            <person name="Barker D."/>
            <person name="Barsanti P."/>
            <person name="Batterham P."/>
            <person name="Batzoglou S."/>
            <person name="Begun D."/>
            <person name="Bhutkar A."/>
            <person name="Blanco E."/>
            <person name="Bosak S.A."/>
            <person name="Bradley R.K."/>
            <person name="Brand A.D."/>
            <person name="Brent M.R."/>
            <person name="Brooks A.N."/>
            <person name="Brown R.H."/>
            <person name="Butlin R.K."/>
            <person name="Caggese C."/>
            <person name="Calvi B.R."/>
            <person name="Bernardo de Carvalho A."/>
            <person name="Caspi A."/>
            <person name="Castrezana S."/>
            <person name="Celniker S.E."/>
            <person name="Chang J.L."/>
            <person name="Chapple C."/>
            <person name="Chatterji S."/>
            <person name="Chinwalla A."/>
            <person name="Civetta A."/>
            <person name="Clifton S.W."/>
            <person name="Comeron J.M."/>
            <person name="Costello J.C."/>
            <person name="Coyne J.A."/>
            <person name="Daub J."/>
            <person name="David R.G."/>
            <person name="Delcher A.L."/>
            <person name="Delehaunty K."/>
            <person name="Do C.B."/>
            <person name="Ebling H."/>
            <person name="Edwards K."/>
            <person name="Eickbush T."/>
            <person name="Evans J.D."/>
            <person name="Filipski A."/>
            <person name="Findeiss S."/>
            <person name="Freyhult E."/>
            <person name="Fulton L."/>
            <person name="Fulton R."/>
            <person name="Garcia A.C."/>
            <person name="Gardiner A."/>
            <person name="Garfield D.A."/>
            <person name="Garvin B.E."/>
            <person name="Gibson G."/>
            <person name="Gilbert D."/>
            <person name="Gnerre S."/>
            <person name="Godfrey J."/>
            <person name="Good R."/>
            <person name="Gotea V."/>
            <person name="Gravely B."/>
            <person name="Greenberg A.J."/>
            <person name="Griffiths-Jones S."/>
            <person name="Gross S."/>
            <person name="Guigo R."/>
            <person name="Gustafson E.A."/>
            <person name="Haerty W."/>
            <person name="Hahn M.W."/>
            <person name="Halligan D.L."/>
            <person name="Halpern A.L."/>
            <person name="Halter G.M."/>
            <person name="Han M.V."/>
            <person name="Heger A."/>
            <person name="Hillier L."/>
            <person name="Hinrichs A.S."/>
            <person name="Holmes I."/>
            <person name="Hoskins R.A."/>
            <person name="Hubisz M.J."/>
            <person name="Hultmark D."/>
            <person name="Huntley M.A."/>
            <person name="Jaffe D.B."/>
            <person name="Jagadeeshan S."/>
            <person name="Jeck W.R."/>
            <person name="Johnson J."/>
            <person name="Jones C.D."/>
            <person name="Jordan W.C."/>
            <person name="Karpen G.H."/>
            <person name="Kataoka E."/>
            <person name="Keightley P.D."/>
            <person name="Kheradpour P."/>
            <person name="Kirkness E.F."/>
            <person name="Koerich L.B."/>
            <person name="Kristiansen K."/>
            <person name="Kudrna D."/>
            <person name="Kulathinal R.J."/>
            <person name="Kumar S."/>
            <person name="Kwok R."/>
            <person name="Lander E."/>
            <person name="Langley C.H."/>
            <person name="Lapoint R."/>
            <person name="Lazzaro B.P."/>
            <person name="Lee S.J."/>
            <person name="Levesque L."/>
            <person name="Li R."/>
            <person name="Lin C.F."/>
            <person name="Lin M.F."/>
            <person name="Lindblad-Toh K."/>
            <person name="Llopart A."/>
            <person name="Long M."/>
            <person name="Low L."/>
            <person name="Lozovsky E."/>
            <person name="Lu J."/>
            <person name="Luo M."/>
            <person name="Machado C.A."/>
            <person name="Makalowski W."/>
            <person name="Marzo M."/>
            <person name="Matsuda M."/>
            <person name="Matzkin L."/>
            <person name="McAllister B."/>
            <person name="McBride C.S."/>
            <person name="McKernan B."/>
            <person name="McKernan K."/>
            <person name="Mendez-Lago M."/>
            <person name="Minx P."/>
            <person name="Mollenhauer M.U."/>
            <person name="Montooth K."/>
            <person name="Mount S.M."/>
            <person name="Mu X."/>
            <person name="Myers E."/>
            <person name="Negre B."/>
            <person name="Newfeld S."/>
            <person name="Nielsen R."/>
            <person name="Noor M.A."/>
            <person name="O'Grady P."/>
            <person name="Pachter L."/>
            <person name="Papaceit M."/>
            <person name="Parisi M.J."/>
            <person name="Parisi M."/>
            <person name="Parts L."/>
            <person name="Pedersen J.S."/>
            <person name="Pesole G."/>
            <person name="Phillippy A.M."/>
            <person name="Ponting C.P."/>
            <person name="Pop M."/>
            <person name="Porcelli D."/>
            <person name="Powell J.R."/>
            <person name="Prohaska S."/>
            <person name="Pruitt K."/>
            <person name="Puig M."/>
            <person name="Quesneville H."/>
            <person name="Ram K.R."/>
            <person name="Rand D."/>
            <person name="Rasmussen M.D."/>
            <person name="Reed L.K."/>
            <person name="Reenan R."/>
            <person name="Reily A."/>
            <person name="Remington K.A."/>
            <person name="Rieger T.T."/>
            <person name="Ritchie M.G."/>
            <person name="Robin C."/>
            <person name="Rogers Y.H."/>
            <person name="Rohde C."/>
            <person name="Rozas J."/>
            <person name="Rubenfield M.J."/>
            <person name="Ruiz A."/>
            <person name="Russo S."/>
            <person name="Salzberg S.L."/>
            <person name="Sanchez-Gracia A."/>
            <person name="Saranga D.J."/>
            <person name="Sato H."/>
            <person name="Schaeffer S.W."/>
            <person name="Schatz M.C."/>
            <person name="Schlenke T."/>
            <person name="Schwartz R."/>
            <person name="Segarra C."/>
            <person name="Singh R.S."/>
            <person name="Sirot L."/>
            <person name="Sirota M."/>
            <person name="Sisneros N.B."/>
            <person name="Smith C.D."/>
            <person name="Smith T.F."/>
            <person name="Spieth J."/>
            <person name="Stage D.E."/>
            <person name="Stark A."/>
            <person name="Stephan W."/>
            <person name="Strausberg R.L."/>
            <person name="Strempel S."/>
            <person name="Sturgill D."/>
            <person name="Sutton G."/>
            <person name="Sutton G.G."/>
            <person name="Tao W."/>
            <person name="Teichmann S."/>
            <person name="Tobari Y.N."/>
            <person name="Tomimura Y."/>
            <person name="Tsolas J.M."/>
            <person name="Valente V.L."/>
            <person name="Venter E."/>
            <person name="Venter J.C."/>
            <person name="Vicario S."/>
            <person name="Vieira F.G."/>
            <person name="Vilella A.J."/>
            <person name="Villasante A."/>
            <person name="Walenz B."/>
            <person name="Wang J."/>
            <person name="Wasserman M."/>
            <person name="Watts T."/>
            <person name="Wilson D."/>
            <person name="Wilson R.K."/>
            <person name="Wing R.A."/>
            <person name="Wolfner M.F."/>
            <person name="Wong A."/>
            <person name="Wong G.K."/>
            <person name="Wu C.I."/>
            <person name="Wu G."/>
            <person name="Yamamoto D."/>
            <person name="Yang H.P."/>
            <person name="Yang S.P."/>
            <person name="Yorke J.A."/>
            <person name="Yoshida K."/>
            <person name="Zdobnov E."/>
            <person name="Zhang P."/>
            <person name="Zhang Y."/>
            <person name="Zimin A.V."/>
            <person name="Baldwin J."/>
            <person name="Abdouelleil A."/>
            <person name="Abdulkadir J."/>
            <person name="Abebe A."/>
            <person name="Abera B."/>
            <person name="Abreu J."/>
            <person name="Acer S.C."/>
            <person name="Aftuck L."/>
            <person name="Alexander A."/>
            <person name="An P."/>
            <person name="Anderson E."/>
            <person name="Anderson S."/>
            <person name="Arachi H."/>
            <person name="Azer M."/>
            <person name="Bachantsang P."/>
            <person name="Barry A."/>
            <person name="Bayul T."/>
            <person name="Berlin A."/>
            <person name="Bessette D."/>
            <person name="Bloom T."/>
            <person name="Blye J."/>
            <person name="Boguslavskiy L."/>
            <person name="Bonnet C."/>
            <person name="Boukhgalter B."/>
            <person name="Bourzgui I."/>
            <person name="Brown A."/>
            <person name="Cahill P."/>
            <person name="Channer S."/>
            <person name="Cheshatsang Y."/>
            <person name="Chuda L."/>
            <person name="Citroen M."/>
            <person name="Collymore A."/>
            <person name="Cooke P."/>
            <person name="Costello M."/>
            <person name="D'Aco K."/>
            <person name="Daza R."/>
            <person name="De Haan G."/>
            <person name="DeGray S."/>
            <person name="DeMaso C."/>
            <person name="Dhargay N."/>
            <person name="Dooley K."/>
            <person name="Dooley E."/>
            <person name="Doricent M."/>
            <person name="Dorje P."/>
            <person name="Dorjee K."/>
            <person name="Dupes A."/>
            <person name="Elong R."/>
            <person name="Falk J."/>
            <person name="Farina A."/>
            <person name="Faro S."/>
            <person name="Ferguson D."/>
            <person name="Fisher S."/>
            <person name="Foley C.D."/>
            <person name="Franke A."/>
            <person name="Friedrich D."/>
            <person name="Gadbois L."/>
            <person name="Gearin G."/>
            <person name="Gearin C.R."/>
            <person name="Giannoukos G."/>
            <person name="Goode T."/>
            <person name="Graham J."/>
            <person name="Grandbois E."/>
            <person name="Grewal S."/>
            <person name="Gyaltsen K."/>
            <person name="Hafez N."/>
            <person name="Hagos B."/>
            <person name="Hall J."/>
            <person name="Henson C."/>
            <person name="Hollinger A."/>
            <person name="Honan T."/>
            <person name="Huard M.D."/>
            <person name="Hughes L."/>
            <person name="Hurhula B."/>
            <person name="Husby M.E."/>
            <person name="Kamat A."/>
            <person name="Kanga B."/>
            <person name="Kashin S."/>
            <person name="Khazanovich D."/>
            <person name="Kisner P."/>
            <person name="Lance K."/>
            <person name="Lara M."/>
            <person name="Lee W."/>
            <person name="Lennon N."/>
            <person name="Letendre F."/>
            <person name="LeVine R."/>
            <person name="Lipovsky A."/>
            <person name="Liu X."/>
            <person name="Liu J."/>
            <person name="Liu S."/>
            <person name="Lokyitsang T."/>
            <person name="Lokyitsang Y."/>
            <person name="Lubonja R."/>
            <person name="Lui A."/>
            <person name="MacDonald P."/>
            <person name="Magnisalis V."/>
            <person name="Maru K."/>
            <person name="Matthews C."/>
            <person name="McCusker W."/>
            <person name="McDonough S."/>
            <person name="Mehta T."/>
            <person name="Meldrim J."/>
            <person name="Meneus L."/>
            <person name="Mihai O."/>
            <person name="Mihalev A."/>
            <person name="Mihova T."/>
            <person name="Mittelman R."/>
            <person name="Mlenga V."/>
            <person name="Montmayeur A."/>
            <person name="Mulrain L."/>
            <person name="Navidi A."/>
            <person name="Naylor J."/>
            <person name="Negash T."/>
            <person name="Nguyen T."/>
            <person name="Nguyen N."/>
            <person name="Nicol R."/>
            <person name="Norbu C."/>
            <person name="Norbu N."/>
            <person name="Novod N."/>
            <person name="O'Neill B."/>
            <person name="Osman S."/>
            <person name="Markiewicz E."/>
            <person name="Oyono O.L."/>
            <person name="Patti C."/>
            <person name="Phunkhang P."/>
            <person name="Pierre F."/>
            <person name="Priest M."/>
            <person name="Raghuraman S."/>
            <person name="Rege F."/>
            <person name="Reyes R."/>
            <person name="Rise C."/>
            <person name="Rogov P."/>
            <person name="Ross K."/>
            <person name="Ryan E."/>
            <person name="Settipalli S."/>
            <person name="Shea T."/>
            <person name="Sherpa N."/>
            <person name="Shi L."/>
            <person name="Shih D."/>
            <person name="Sparrow T."/>
            <person name="Spaulding J."/>
            <person name="Stalker J."/>
            <person name="Stange-Thomann N."/>
            <person name="Stavropoulos S."/>
            <person name="Stone C."/>
            <person name="Strader C."/>
            <person name="Tesfaye S."/>
            <person name="Thomson T."/>
            <person name="Thoulutsang Y."/>
            <person name="Thoulutsang D."/>
            <person name="Topham K."/>
            <person name="Topping I."/>
            <person name="Tsamla T."/>
            <person name="Vassiliev H."/>
            <person name="Vo A."/>
            <person name="Wangchuk T."/>
            <person name="Wangdi T."/>
            <person name="Weiand M."/>
            <person name="Wilkinson J."/>
            <person name="Wilson A."/>
            <person name="Yadav S."/>
            <person name="Young G."/>
            <person name="Yu Q."/>
            <person name="Zembek L."/>
            <person name="Zhong D."/>
            <person name="Zimmer A."/>
            <person name="Zwirko Z."/>
            <person name="Jaffe D.B."/>
            <person name="Alvarez P."/>
            <person name="Brockman W."/>
            <person name="Butler J."/>
            <person name="Chin C."/>
            <person name="Gnerre S."/>
            <person name="Grabherr M."/>
            <person name="Kleber M."/>
            <person name="Mauceli E."/>
            <person name="MacCallum I."/>
        </authorList>
    </citation>
    <scope>NUCLEOTIDE SEQUENCE [LARGE SCALE GENOMIC DNA]</scope>
    <source>
        <strain evidence="3">Tucson 14024-0371.13</strain>
    </source>
</reference>
<proteinExistence type="predicted"/>
<dbReference type="HOGENOM" id="CLU_060629_0_0_1"/>
<gene>
    <name evidence="2" type="primary">Dana\GF21289</name>
    <name evidence="2" type="synonym">dana_GLEANR_4500</name>
    <name evidence="2" type="ORF">GF21289</name>
</gene>
<dbReference type="FunCoup" id="B3MRH9">
    <property type="interactions" value="1"/>
</dbReference>
<protein>
    <recommendedName>
        <fullName evidence="1">EF-hand domain-containing protein</fullName>
    </recommendedName>
</protein>
<accession>B3MRH9</accession>
<dbReference type="AlphaFoldDB" id="B3MRH9"/>
<dbReference type="GO" id="GO:0005509">
    <property type="term" value="F:calcium ion binding"/>
    <property type="evidence" value="ECO:0007669"/>
    <property type="project" value="InterPro"/>
</dbReference>
<dbReference type="EMBL" id="CH902622">
    <property type="protein sequence ID" value="EDV34384.2"/>
    <property type="molecule type" value="Genomic_DNA"/>
</dbReference>
<dbReference type="InterPro" id="IPR002048">
    <property type="entry name" value="EF_hand_dom"/>
</dbReference>
<dbReference type="GO" id="GO:0016460">
    <property type="term" value="C:myosin II complex"/>
    <property type="evidence" value="ECO:0007669"/>
    <property type="project" value="TreeGrafter"/>
</dbReference>
<dbReference type="PANTHER" id="PTHR23048">
    <property type="entry name" value="MYOSIN LIGHT CHAIN 1, 3"/>
    <property type="match status" value="1"/>
</dbReference>
<dbReference type="KEGG" id="dan:6503973"/>
<feature type="domain" description="EF-hand" evidence="1">
    <location>
        <begin position="186"/>
        <end position="221"/>
    </location>
</feature>
<evidence type="ECO:0000313" key="2">
    <source>
        <dbReference type="EMBL" id="EDV34384.2"/>
    </source>
</evidence>
<organism evidence="2 3">
    <name type="scientific">Drosophila ananassae</name>
    <name type="common">Fruit fly</name>
    <dbReference type="NCBI Taxonomy" id="7217"/>
    <lineage>
        <taxon>Eukaryota</taxon>
        <taxon>Metazoa</taxon>
        <taxon>Ecdysozoa</taxon>
        <taxon>Arthropoda</taxon>
        <taxon>Hexapoda</taxon>
        <taxon>Insecta</taxon>
        <taxon>Pterygota</taxon>
        <taxon>Neoptera</taxon>
        <taxon>Endopterygota</taxon>
        <taxon>Diptera</taxon>
        <taxon>Brachycera</taxon>
        <taxon>Muscomorpha</taxon>
        <taxon>Ephydroidea</taxon>
        <taxon>Drosophilidae</taxon>
        <taxon>Drosophila</taxon>
        <taxon>Sophophora</taxon>
    </lineage>
</organism>
<dbReference type="SUPFAM" id="SSF47473">
    <property type="entry name" value="EF-hand"/>
    <property type="match status" value="1"/>
</dbReference>
<evidence type="ECO:0000313" key="3">
    <source>
        <dbReference type="Proteomes" id="UP000007801"/>
    </source>
</evidence>